<keyword evidence="3" id="KW-1185">Reference proteome</keyword>
<dbReference type="PANTHER" id="PTHR46599">
    <property type="entry name" value="PIGGYBAC TRANSPOSABLE ELEMENT-DERIVED PROTEIN 4"/>
    <property type="match status" value="1"/>
</dbReference>
<dbReference type="PANTHER" id="PTHR46599:SF6">
    <property type="entry name" value="DUAL SPECIFICITY PHOSPHATASE 26"/>
    <property type="match status" value="1"/>
</dbReference>
<name>A0ABQ8T8Z5_PERAM</name>
<gene>
    <name evidence="2" type="ORF">ANN_03913</name>
</gene>
<reference evidence="2 3" key="1">
    <citation type="journal article" date="2022" name="Allergy">
        <title>Genome assembly and annotation of Periplaneta americana reveal a comprehensive cockroach allergen profile.</title>
        <authorList>
            <person name="Wang L."/>
            <person name="Xiong Q."/>
            <person name="Saelim N."/>
            <person name="Wang L."/>
            <person name="Nong W."/>
            <person name="Wan A.T."/>
            <person name="Shi M."/>
            <person name="Liu X."/>
            <person name="Cao Q."/>
            <person name="Hui J.H.L."/>
            <person name="Sookrung N."/>
            <person name="Leung T.F."/>
            <person name="Tungtrongchitr A."/>
            <person name="Tsui S.K.W."/>
        </authorList>
    </citation>
    <scope>NUCLEOTIDE SEQUENCE [LARGE SCALE GENOMIC DNA]</scope>
    <source>
        <strain evidence="2">PWHHKU_190912</strain>
    </source>
</reference>
<proteinExistence type="predicted"/>
<organism evidence="2 3">
    <name type="scientific">Periplaneta americana</name>
    <name type="common">American cockroach</name>
    <name type="synonym">Blatta americana</name>
    <dbReference type="NCBI Taxonomy" id="6978"/>
    <lineage>
        <taxon>Eukaryota</taxon>
        <taxon>Metazoa</taxon>
        <taxon>Ecdysozoa</taxon>
        <taxon>Arthropoda</taxon>
        <taxon>Hexapoda</taxon>
        <taxon>Insecta</taxon>
        <taxon>Pterygota</taxon>
        <taxon>Neoptera</taxon>
        <taxon>Polyneoptera</taxon>
        <taxon>Dictyoptera</taxon>
        <taxon>Blattodea</taxon>
        <taxon>Blattoidea</taxon>
        <taxon>Blattidae</taxon>
        <taxon>Blattinae</taxon>
        <taxon>Periplaneta</taxon>
    </lineage>
</organism>
<dbReference type="EMBL" id="JAJSOF020000013">
    <property type="protein sequence ID" value="KAJ4442327.1"/>
    <property type="molecule type" value="Genomic_DNA"/>
</dbReference>
<feature type="non-terminal residue" evidence="2">
    <location>
        <position position="1"/>
    </location>
</feature>
<evidence type="ECO:0000259" key="1">
    <source>
        <dbReference type="Pfam" id="PF13843"/>
    </source>
</evidence>
<dbReference type="InterPro" id="IPR029526">
    <property type="entry name" value="PGBD"/>
</dbReference>
<feature type="non-terminal residue" evidence="2">
    <location>
        <position position="157"/>
    </location>
</feature>
<comment type="caution">
    <text evidence="2">The sequence shown here is derived from an EMBL/GenBank/DDBJ whole genome shotgun (WGS) entry which is preliminary data.</text>
</comment>
<accession>A0ABQ8T8Z5</accession>
<feature type="domain" description="PiggyBac transposable element-derived protein" evidence="1">
    <location>
        <begin position="86"/>
        <end position="153"/>
    </location>
</feature>
<sequence length="157" mass="18489">RSIWRKTLSRKIIMVAGLGTSIFRNTMNRNQFCELLRFLRFEEKATRSQRLQTDRFQLLLLYGIPSLPIACYVKTSLVKEQECAPVEHNTQHSYQQRAASKKPPETVMFYNETKCGVDIVDQMARLYAVKYGCRRWPMQVFFNVLDLAAINAWILYR</sequence>
<dbReference type="Pfam" id="PF13843">
    <property type="entry name" value="DDE_Tnp_1_7"/>
    <property type="match status" value="1"/>
</dbReference>
<protein>
    <recommendedName>
        <fullName evidence="1">PiggyBac transposable element-derived protein domain-containing protein</fullName>
    </recommendedName>
</protein>
<dbReference type="Proteomes" id="UP001148838">
    <property type="component" value="Unassembled WGS sequence"/>
</dbReference>
<evidence type="ECO:0000313" key="3">
    <source>
        <dbReference type="Proteomes" id="UP001148838"/>
    </source>
</evidence>
<evidence type="ECO:0000313" key="2">
    <source>
        <dbReference type="EMBL" id="KAJ4442327.1"/>
    </source>
</evidence>